<name>A0A426Q521_9CORY</name>
<evidence type="ECO:0000256" key="1">
    <source>
        <dbReference type="SAM" id="MobiDB-lite"/>
    </source>
</evidence>
<protein>
    <submittedName>
        <fullName evidence="2">Uncharacterized protein</fullName>
    </submittedName>
</protein>
<sequence>MLGEATGELTRLAGELAGEVNRVVGGVFDAAPVPNQVTMDAIRGLPACAGLMDAGGVDPEVVSIPAVQLWEVFDQATRGAGSVAEALGGFSDLADRQFTEAGAAATAVADQFDAVAQAAGRAVQQTRAWESDRANTPDGYAEAADQLAGDLEQVAARAGDQATTYRSIAAGGDADRFGEVSSGLADEVTGLADEVQRASARFQRMAPVPNHATAEAIDHARDTRPGDHGHDESDA</sequence>
<feature type="region of interest" description="Disordered" evidence="1">
    <location>
        <begin position="207"/>
        <end position="235"/>
    </location>
</feature>
<dbReference type="EMBL" id="PQNQ01000012">
    <property type="protein sequence ID" value="RRQ04003.1"/>
    <property type="molecule type" value="Genomic_DNA"/>
</dbReference>
<gene>
    <name evidence="2" type="ORF">CXF42_05505</name>
</gene>
<comment type="caution">
    <text evidence="2">The sequence shown here is derived from an EMBL/GenBank/DDBJ whole genome shotgun (WGS) entry which is preliminary data.</text>
</comment>
<dbReference type="AlphaFoldDB" id="A0A426Q521"/>
<evidence type="ECO:0000313" key="3">
    <source>
        <dbReference type="Proteomes" id="UP000278422"/>
    </source>
</evidence>
<organism evidence="2 3">
    <name type="scientific">Corynebacterium bovis</name>
    <dbReference type="NCBI Taxonomy" id="36808"/>
    <lineage>
        <taxon>Bacteria</taxon>
        <taxon>Bacillati</taxon>
        <taxon>Actinomycetota</taxon>
        <taxon>Actinomycetes</taxon>
        <taxon>Mycobacteriales</taxon>
        <taxon>Corynebacteriaceae</taxon>
        <taxon>Corynebacterium</taxon>
    </lineage>
</organism>
<feature type="compositionally biased region" description="Basic and acidic residues" evidence="1">
    <location>
        <begin position="216"/>
        <end position="235"/>
    </location>
</feature>
<reference evidence="2 3" key="1">
    <citation type="submission" date="2018-01" db="EMBL/GenBank/DDBJ databases">
        <title>Twenty Corynebacterium bovis Genomes.</title>
        <authorList>
            <person name="Gulvik C.A."/>
        </authorList>
    </citation>
    <scope>NUCLEOTIDE SEQUENCE [LARGE SCALE GENOMIC DNA]</scope>
    <source>
        <strain evidence="2 3">16-2004</strain>
    </source>
</reference>
<evidence type="ECO:0000313" key="2">
    <source>
        <dbReference type="EMBL" id="RRQ04003.1"/>
    </source>
</evidence>
<dbReference type="Proteomes" id="UP000278422">
    <property type="component" value="Unassembled WGS sequence"/>
</dbReference>
<accession>A0A426Q521</accession>
<proteinExistence type="predicted"/>
<keyword evidence="3" id="KW-1185">Reference proteome</keyword>